<evidence type="ECO:0000256" key="3">
    <source>
        <dbReference type="ARBA" id="ARBA00022692"/>
    </source>
</evidence>
<proteinExistence type="predicted"/>
<evidence type="ECO:0000256" key="1">
    <source>
        <dbReference type="ARBA" id="ARBA00004167"/>
    </source>
</evidence>
<evidence type="ECO:0000256" key="7">
    <source>
        <dbReference type="SAM" id="Phobius"/>
    </source>
</evidence>
<evidence type="ECO:0000256" key="4">
    <source>
        <dbReference type="ARBA" id="ARBA00022989"/>
    </source>
</evidence>
<keyword evidence="6 7" id="KW-0472">Membrane</keyword>
<evidence type="ECO:0000256" key="6">
    <source>
        <dbReference type="ARBA" id="ARBA00023136"/>
    </source>
</evidence>
<keyword evidence="3 7" id="KW-0812">Transmembrane</keyword>
<dbReference type="Pfam" id="PF15188">
    <property type="entry name" value="CCDC-167"/>
    <property type="match status" value="1"/>
</dbReference>
<dbReference type="AlphaFoldDB" id="A0A0B6ZW49"/>
<accession>A0A0B6ZW49</accession>
<dbReference type="PANTHER" id="PTHR31759:SF1">
    <property type="entry name" value="COILED-COIL DOMAIN-CONTAINING PROTEIN 167"/>
    <property type="match status" value="1"/>
</dbReference>
<dbReference type="InterPro" id="IPR028194">
    <property type="entry name" value="CC167"/>
</dbReference>
<sequence length="94" mass="11201">MKTIATQIEDVEKEIITWESRLDAIDRLCRLTNMTKEKWQSLQQEKTLLEQQVIDNRKKLSGLRWENWRTMLISAILLAVVYLVFSFFYAPSHV</sequence>
<protein>
    <recommendedName>
        <fullName evidence="2">Coiled-coil domain-containing protein 167</fullName>
    </recommendedName>
</protein>
<keyword evidence="4 7" id="KW-1133">Transmembrane helix</keyword>
<dbReference type="PANTHER" id="PTHR31759">
    <property type="entry name" value="COILED-COIL DOMAIN-CONTAINING PROTEIN 167"/>
    <property type="match status" value="1"/>
</dbReference>
<evidence type="ECO:0000256" key="2">
    <source>
        <dbReference type="ARBA" id="ARBA00022350"/>
    </source>
</evidence>
<dbReference type="EMBL" id="HACG01025176">
    <property type="protein sequence ID" value="CEK72041.1"/>
    <property type="molecule type" value="Transcribed_RNA"/>
</dbReference>
<reference evidence="8" key="1">
    <citation type="submission" date="2014-12" db="EMBL/GenBank/DDBJ databases">
        <title>Insight into the proteome of Arion vulgaris.</title>
        <authorList>
            <person name="Aradska J."/>
            <person name="Bulat T."/>
            <person name="Smidak R."/>
            <person name="Sarate P."/>
            <person name="Gangsoo J."/>
            <person name="Sialana F."/>
            <person name="Bilban M."/>
            <person name="Lubec G."/>
        </authorList>
    </citation>
    <scope>NUCLEOTIDE SEQUENCE</scope>
    <source>
        <tissue evidence="8">Skin</tissue>
    </source>
</reference>
<name>A0A0B6ZW49_9EUPU</name>
<dbReference type="GO" id="GO:0016020">
    <property type="term" value="C:membrane"/>
    <property type="evidence" value="ECO:0007669"/>
    <property type="project" value="UniProtKB-SubCell"/>
</dbReference>
<feature type="transmembrane region" description="Helical" evidence="7">
    <location>
        <begin position="68"/>
        <end position="90"/>
    </location>
</feature>
<organism evidence="8">
    <name type="scientific">Arion vulgaris</name>
    <dbReference type="NCBI Taxonomy" id="1028688"/>
    <lineage>
        <taxon>Eukaryota</taxon>
        <taxon>Metazoa</taxon>
        <taxon>Spiralia</taxon>
        <taxon>Lophotrochozoa</taxon>
        <taxon>Mollusca</taxon>
        <taxon>Gastropoda</taxon>
        <taxon>Heterobranchia</taxon>
        <taxon>Euthyneura</taxon>
        <taxon>Panpulmonata</taxon>
        <taxon>Eupulmonata</taxon>
        <taxon>Stylommatophora</taxon>
        <taxon>Helicina</taxon>
        <taxon>Arionoidea</taxon>
        <taxon>Arionidae</taxon>
        <taxon>Arion</taxon>
    </lineage>
</organism>
<evidence type="ECO:0000313" key="8">
    <source>
        <dbReference type="EMBL" id="CEK72041.1"/>
    </source>
</evidence>
<gene>
    <name evidence="8" type="primary">ORF80880</name>
</gene>
<keyword evidence="5" id="KW-0175">Coiled coil</keyword>
<evidence type="ECO:0000256" key="5">
    <source>
        <dbReference type="ARBA" id="ARBA00023054"/>
    </source>
</evidence>
<comment type="subcellular location">
    <subcellularLocation>
        <location evidence="1">Membrane</location>
        <topology evidence="1">Single-pass membrane protein</topology>
    </subcellularLocation>
</comment>